<evidence type="ECO:0000259" key="1">
    <source>
        <dbReference type="SMART" id="SM00245"/>
    </source>
</evidence>
<accession>A0ABS8H5P3</accession>
<sequence length="330" mass="35314">DTRNIIRRRVTSRWKTRVTSQWKSTGSPSICKAALQALHHSADSPCDDKCEDEILTWSYDRLTNALQERARALHSLGATVLLVDITNNGGGTEWAEAAARILSPKMLTSERRGFVRGPHWSAQWGALARQLRDAAVSASVTDQVRLSAWAKEAEEAQRDASQPCASTGGCALVGRAGYSTGLVGSARAGTFAGKPWADLVFSIARFPYHDSAWSGPLLVLVDDETWSAAEEFAAVLQDNRAAVIIGSRTGGAGCGHTNGGTPTILKNSGATLELPDCVRFRADGSNEVSGVIPDVLTGSKASDGQAFKARLIVAHLPRAIDLAREQQHSR</sequence>
<dbReference type="Gene3D" id="3.90.226.10">
    <property type="entry name" value="2-enoyl-CoA Hydratase, Chain A, domain 1"/>
    <property type="match status" value="1"/>
</dbReference>
<name>A0ABS8H5P3_9SPHN</name>
<dbReference type="InterPro" id="IPR005151">
    <property type="entry name" value="Tail-specific_protease"/>
</dbReference>
<dbReference type="SUPFAM" id="SSF52096">
    <property type="entry name" value="ClpP/crotonase"/>
    <property type="match status" value="1"/>
</dbReference>
<proteinExistence type="predicted"/>
<protein>
    <recommendedName>
        <fullName evidence="1">Tail specific protease domain-containing protein</fullName>
    </recommendedName>
</protein>
<keyword evidence="3" id="KW-1185">Reference proteome</keyword>
<feature type="domain" description="Tail specific protease" evidence="1">
    <location>
        <begin position="124"/>
        <end position="298"/>
    </location>
</feature>
<comment type="caution">
    <text evidence="2">The sequence shown here is derived from an EMBL/GenBank/DDBJ whole genome shotgun (WGS) entry which is preliminary data.</text>
</comment>
<gene>
    <name evidence="2" type="ORF">LL253_13135</name>
</gene>
<organism evidence="2 3">
    <name type="scientific">Sphingobium soli</name>
    <dbReference type="NCBI Taxonomy" id="1591116"/>
    <lineage>
        <taxon>Bacteria</taxon>
        <taxon>Pseudomonadati</taxon>
        <taxon>Pseudomonadota</taxon>
        <taxon>Alphaproteobacteria</taxon>
        <taxon>Sphingomonadales</taxon>
        <taxon>Sphingomonadaceae</taxon>
        <taxon>Sphingobium</taxon>
    </lineage>
</organism>
<dbReference type="InterPro" id="IPR029045">
    <property type="entry name" value="ClpP/crotonase-like_dom_sf"/>
</dbReference>
<dbReference type="EMBL" id="JAJGNP010000010">
    <property type="protein sequence ID" value="MCC4233631.1"/>
    <property type="molecule type" value="Genomic_DNA"/>
</dbReference>
<dbReference type="RefSeq" id="WP_228227468.1">
    <property type="nucleotide sequence ID" value="NZ_JAJGNP010000010.1"/>
</dbReference>
<evidence type="ECO:0000313" key="2">
    <source>
        <dbReference type="EMBL" id="MCC4233631.1"/>
    </source>
</evidence>
<dbReference type="SMART" id="SM00245">
    <property type="entry name" value="TSPc"/>
    <property type="match status" value="1"/>
</dbReference>
<dbReference type="Pfam" id="PF03572">
    <property type="entry name" value="Peptidase_S41"/>
    <property type="match status" value="1"/>
</dbReference>
<feature type="non-terminal residue" evidence="2">
    <location>
        <position position="1"/>
    </location>
</feature>
<dbReference type="PANTHER" id="PTHR32060">
    <property type="entry name" value="TAIL-SPECIFIC PROTEASE"/>
    <property type="match status" value="1"/>
</dbReference>
<reference evidence="2 3" key="1">
    <citation type="submission" date="2021-10" db="EMBL/GenBank/DDBJ databases">
        <title>The diversity and Nitrogen Metabolism of Culturable Nitrate-Utilizing Bacteria Within the Oxygen Minimum Zone of the Changjiang (Yangtze River)Estuary.</title>
        <authorList>
            <person name="Zhang D."/>
            <person name="Zheng J."/>
            <person name="Liu S."/>
            <person name="He W."/>
        </authorList>
    </citation>
    <scope>NUCLEOTIDE SEQUENCE [LARGE SCALE GENOMIC DNA]</scope>
    <source>
        <strain evidence="2 3">FXH275-2</strain>
    </source>
</reference>
<dbReference type="Proteomes" id="UP001198830">
    <property type="component" value="Unassembled WGS sequence"/>
</dbReference>
<dbReference type="PANTHER" id="PTHR32060:SF22">
    <property type="entry name" value="CARBOXYL-TERMINAL-PROCESSING PEPTIDASE 3, CHLOROPLASTIC"/>
    <property type="match status" value="1"/>
</dbReference>
<evidence type="ECO:0000313" key="3">
    <source>
        <dbReference type="Proteomes" id="UP001198830"/>
    </source>
</evidence>